<name>A0ABV6YYB7_UNCC1</name>
<dbReference type="PROSITE" id="PS00108">
    <property type="entry name" value="PROTEIN_KINASE_ST"/>
    <property type="match status" value="1"/>
</dbReference>
<evidence type="ECO:0000313" key="9">
    <source>
        <dbReference type="EMBL" id="MFC1851196.1"/>
    </source>
</evidence>
<dbReference type="Gene3D" id="3.30.200.20">
    <property type="entry name" value="Phosphorylase Kinase, domain 1"/>
    <property type="match status" value="1"/>
</dbReference>
<keyword evidence="1" id="KW-0808">Transferase</keyword>
<dbReference type="InterPro" id="IPR000719">
    <property type="entry name" value="Prot_kinase_dom"/>
</dbReference>
<keyword evidence="4 5" id="KW-0067">ATP-binding</keyword>
<gene>
    <name evidence="9" type="ORF">ACFL27_13455</name>
</gene>
<sequence>MTENNTPDKLHKSEPQKEQSKSHLSGEQTFEDLGSDTNKVKHVRESDSSSDAGTVDLSSADKPVFDNTPTAPMAEAEIKEIGKYKVEKIIGKGGMGTVFKAFDPYIERHVAIKMMSETQFDQDLISKRFFREAKAIGQLQHPNIIMIHDAGKHHNNPYLVVEFLEGHDLGELAVQELLPPTLQLLSFMKKICDALQYAHDREIIHRDIKPANIFLTNAGEIKLMDFGIAKIEDSTLTKTGMLVGTLHYMSPEQINGQALDHRTDIYSLGVVIFELFSQRLPFEGETITQLIRNILLLEPQDFEPSDHDLPDMIKEIVARALDKDIENRYQSASTLGADLLKCRTLYERKIKGEDIDPDKSLAAREQSQEIASLPVHKKGISDTSSTEAPSLEHHPATTKIAADQVQTKERDLVSGPVKKTRSATAIYFISIILGLILLVWFGFNHGDLFSTDDPPAIVPKATPGLTRIQKTPEVGTITPKKSVRNLEAERRKEIESEWQFAHDQNNKESYQAFITKFSPEPLAVEEVSLAQSKLTEIEKQEAPPVIQNGQRNIIQTSWQKVKAENTPEAYTDFLQQYNSDRLAAVEVEQAKKNLRKLKQVRQSKLLSLIKTGPDMVPITGGIFEMGDLFGDGDRDETPHSVSVNSFSISKYEVTFAEYDAFCQATGRVKPLDSGAGRALYPVINVSWYDALEYCNWLSESKGLKPCYTIDKTTPDPNNKCVDDQGKWSVSCDFAAPGYRLPTETEWEYAARQRGQKVKFSLNQGTANPKNINFDNKFGALPIGSLSSNSLKLFDMSGNVWEWCWNWYGPYDPTATQHPTGALSGEARVIRGGSWKNTSAAYIRTSNRLYAAPQSSDDDLGFRIVQTRQP</sequence>
<feature type="region of interest" description="Disordered" evidence="6">
    <location>
        <begin position="373"/>
        <end position="414"/>
    </location>
</feature>
<reference evidence="9 10" key="1">
    <citation type="submission" date="2024-09" db="EMBL/GenBank/DDBJ databases">
        <title>Laminarin stimulates single cell rates of sulfate reduction while oxygen inhibits transcriptomic activity in coastal marine sediment.</title>
        <authorList>
            <person name="Lindsay M."/>
            <person name="Orcutt B."/>
            <person name="Emerson D."/>
            <person name="Stepanauskas R."/>
            <person name="D'Angelo T."/>
        </authorList>
    </citation>
    <scope>NUCLEOTIDE SEQUENCE [LARGE SCALE GENOMIC DNA]</scope>
    <source>
        <strain evidence="9">SAG AM-311-K15</strain>
    </source>
</reference>
<feature type="region of interest" description="Disordered" evidence="6">
    <location>
        <begin position="1"/>
        <end position="69"/>
    </location>
</feature>
<proteinExistence type="predicted"/>
<keyword evidence="3" id="KW-0418">Kinase</keyword>
<evidence type="ECO:0000259" key="8">
    <source>
        <dbReference type="PROSITE" id="PS50011"/>
    </source>
</evidence>
<dbReference type="Gene3D" id="1.10.510.10">
    <property type="entry name" value="Transferase(Phosphotransferase) domain 1"/>
    <property type="match status" value="1"/>
</dbReference>
<evidence type="ECO:0000256" key="3">
    <source>
        <dbReference type="ARBA" id="ARBA00022777"/>
    </source>
</evidence>
<dbReference type="Proteomes" id="UP001594351">
    <property type="component" value="Unassembled WGS sequence"/>
</dbReference>
<dbReference type="PANTHER" id="PTHR43289">
    <property type="entry name" value="MITOGEN-ACTIVATED PROTEIN KINASE KINASE KINASE 20-RELATED"/>
    <property type="match status" value="1"/>
</dbReference>
<dbReference type="Pfam" id="PF00069">
    <property type="entry name" value="Pkinase"/>
    <property type="match status" value="1"/>
</dbReference>
<dbReference type="InterPro" id="IPR017441">
    <property type="entry name" value="Protein_kinase_ATP_BS"/>
</dbReference>
<dbReference type="Gene3D" id="3.90.1580.10">
    <property type="entry name" value="paralog of FGE (formylglycine-generating enzyme)"/>
    <property type="match status" value="1"/>
</dbReference>
<organism evidence="9 10">
    <name type="scientific">candidate division CSSED10-310 bacterium</name>
    <dbReference type="NCBI Taxonomy" id="2855610"/>
    <lineage>
        <taxon>Bacteria</taxon>
        <taxon>Bacteria division CSSED10-310</taxon>
    </lineage>
</organism>
<feature type="binding site" evidence="5">
    <location>
        <position position="113"/>
    </location>
    <ligand>
        <name>ATP</name>
        <dbReference type="ChEBI" id="CHEBI:30616"/>
    </ligand>
</feature>
<keyword evidence="7" id="KW-0472">Membrane</keyword>
<dbReference type="PROSITE" id="PS00107">
    <property type="entry name" value="PROTEIN_KINASE_ATP"/>
    <property type="match status" value="1"/>
</dbReference>
<dbReference type="CDD" id="cd14014">
    <property type="entry name" value="STKc_PknB_like"/>
    <property type="match status" value="1"/>
</dbReference>
<evidence type="ECO:0000256" key="1">
    <source>
        <dbReference type="ARBA" id="ARBA00022679"/>
    </source>
</evidence>
<dbReference type="Pfam" id="PF03781">
    <property type="entry name" value="FGE-sulfatase"/>
    <property type="match status" value="1"/>
</dbReference>
<dbReference type="SUPFAM" id="SSF56436">
    <property type="entry name" value="C-type lectin-like"/>
    <property type="match status" value="1"/>
</dbReference>
<dbReference type="InterPro" id="IPR042095">
    <property type="entry name" value="SUMF_sf"/>
</dbReference>
<dbReference type="InterPro" id="IPR005532">
    <property type="entry name" value="SUMF_dom"/>
</dbReference>
<dbReference type="PROSITE" id="PS50011">
    <property type="entry name" value="PROTEIN_KINASE_DOM"/>
    <property type="match status" value="1"/>
</dbReference>
<evidence type="ECO:0000256" key="2">
    <source>
        <dbReference type="ARBA" id="ARBA00022741"/>
    </source>
</evidence>
<evidence type="ECO:0000256" key="6">
    <source>
        <dbReference type="SAM" id="MobiDB-lite"/>
    </source>
</evidence>
<accession>A0ABV6YYB7</accession>
<comment type="caution">
    <text evidence="9">The sequence shown here is derived from an EMBL/GenBank/DDBJ whole genome shotgun (WGS) entry which is preliminary data.</text>
</comment>
<feature type="transmembrane region" description="Helical" evidence="7">
    <location>
        <begin position="425"/>
        <end position="443"/>
    </location>
</feature>
<dbReference type="InterPro" id="IPR011009">
    <property type="entry name" value="Kinase-like_dom_sf"/>
</dbReference>
<evidence type="ECO:0000256" key="7">
    <source>
        <dbReference type="SAM" id="Phobius"/>
    </source>
</evidence>
<feature type="compositionally biased region" description="Basic and acidic residues" evidence="6">
    <location>
        <begin position="1"/>
        <end position="21"/>
    </location>
</feature>
<keyword evidence="2 5" id="KW-0547">Nucleotide-binding</keyword>
<dbReference type="SMART" id="SM00220">
    <property type="entry name" value="S_TKc"/>
    <property type="match status" value="1"/>
</dbReference>
<evidence type="ECO:0000256" key="5">
    <source>
        <dbReference type="PROSITE-ProRule" id="PRU10141"/>
    </source>
</evidence>
<dbReference type="PANTHER" id="PTHR43289:SF6">
    <property type="entry name" value="SERINE_THREONINE-PROTEIN KINASE NEKL-3"/>
    <property type="match status" value="1"/>
</dbReference>
<dbReference type="InterPro" id="IPR008271">
    <property type="entry name" value="Ser/Thr_kinase_AS"/>
</dbReference>
<dbReference type="EMBL" id="JBHPBY010000163">
    <property type="protein sequence ID" value="MFC1851196.1"/>
    <property type="molecule type" value="Genomic_DNA"/>
</dbReference>
<keyword evidence="7" id="KW-1133">Transmembrane helix</keyword>
<evidence type="ECO:0000256" key="4">
    <source>
        <dbReference type="ARBA" id="ARBA00022840"/>
    </source>
</evidence>
<feature type="domain" description="Protein kinase" evidence="8">
    <location>
        <begin position="84"/>
        <end position="340"/>
    </location>
</feature>
<protein>
    <submittedName>
        <fullName evidence="9">SUMF1/EgtB/PvdO family nonheme iron enzyme</fullName>
    </submittedName>
</protein>
<keyword evidence="10" id="KW-1185">Reference proteome</keyword>
<dbReference type="InterPro" id="IPR016187">
    <property type="entry name" value="CTDL_fold"/>
</dbReference>
<evidence type="ECO:0000313" key="10">
    <source>
        <dbReference type="Proteomes" id="UP001594351"/>
    </source>
</evidence>
<dbReference type="SUPFAM" id="SSF56112">
    <property type="entry name" value="Protein kinase-like (PK-like)"/>
    <property type="match status" value="1"/>
</dbReference>
<keyword evidence="7" id="KW-0812">Transmembrane</keyword>